<dbReference type="GeneID" id="70603706"/>
<sequence>MPQMAPIWWLTMMTMIMLTFLTSMTFMYFLMMKKSGSMMTPLYKGKEMNLMW</sequence>
<keyword evidence="1" id="KW-0812">Transmembrane</keyword>
<dbReference type="RefSeq" id="YP_010258353.1">
    <property type="nucleotide sequence ID" value="NC_060486.1"/>
</dbReference>
<organism evidence="2">
    <name type="scientific">Neocentrocnemis stali</name>
    <dbReference type="NCBI Taxonomy" id="888042"/>
    <lineage>
        <taxon>Eukaryota</taxon>
        <taxon>Metazoa</taxon>
        <taxon>Ecdysozoa</taxon>
        <taxon>Arthropoda</taxon>
        <taxon>Hexapoda</taxon>
        <taxon>Insecta</taxon>
        <taxon>Pterygota</taxon>
        <taxon>Neoptera</taxon>
        <taxon>Paraneoptera</taxon>
        <taxon>Hemiptera</taxon>
        <taxon>Heteroptera</taxon>
        <taxon>Panheteroptera</taxon>
        <taxon>Cimicomorpha</taxon>
        <taxon>Reduviidae</taxon>
        <taxon>Centrocnemidinae</taxon>
        <taxon>Neocentrocnemis</taxon>
    </lineage>
</organism>
<evidence type="ECO:0000256" key="1">
    <source>
        <dbReference type="SAM" id="Phobius"/>
    </source>
</evidence>
<dbReference type="CTD" id="4509"/>
<reference evidence="2" key="1">
    <citation type="submission" date="2013-04" db="EMBL/GenBank/DDBJ databases">
        <authorList>
            <person name="Gao J.J."/>
            <person name="Cai W.Z."/>
        </authorList>
    </citation>
    <scope>NUCLEOTIDE SEQUENCE</scope>
</reference>
<feature type="transmembrane region" description="Helical" evidence="1">
    <location>
        <begin position="6"/>
        <end position="30"/>
    </location>
</feature>
<keyword evidence="1" id="KW-0472">Membrane</keyword>
<keyword evidence="1" id="KW-1133">Transmembrane helix</keyword>
<name>A0A7I6HH27_9HEMI</name>
<accession>A0A7I6HH27</accession>
<keyword evidence="2" id="KW-0496">Mitochondrion</keyword>
<evidence type="ECO:0000313" key="2">
    <source>
        <dbReference type="EMBL" id="AGO28029.1"/>
    </source>
</evidence>
<gene>
    <name evidence="2" type="primary">ATP8</name>
</gene>
<proteinExistence type="predicted"/>
<protein>
    <submittedName>
        <fullName evidence="2">ATP synthase F0 subunit 8</fullName>
    </submittedName>
</protein>
<dbReference type="EMBL" id="KC887530">
    <property type="protein sequence ID" value="AGO28029.1"/>
    <property type="molecule type" value="Genomic_DNA"/>
</dbReference>
<dbReference type="AlphaFoldDB" id="A0A7I6HH27"/>
<geneLocation type="mitochondrion" evidence="2"/>